<evidence type="ECO:0000313" key="11">
    <source>
        <dbReference type="Proteomes" id="UP000250123"/>
    </source>
</evidence>
<comment type="similarity">
    <text evidence="2 8">Belongs to the RecO family.</text>
</comment>
<reference evidence="11" key="1">
    <citation type="submission" date="2018-06" db="EMBL/GenBank/DDBJ databases">
        <authorList>
            <person name="Cea G.-C."/>
            <person name="William W."/>
        </authorList>
    </citation>
    <scope>NUCLEOTIDE SEQUENCE [LARGE SCALE GENOMIC DNA]</scope>
    <source>
        <strain evidence="11">DB21MT-2</strain>
    </source>
</reference>
<dbReference type="SUPFAM" id="SSF50249">
    <property type="entry name" value="Nucleic acid-binding proteins"/>
    <property type="match status" value="1"/>
</dbReference>
<name>A0A330LZ06_9GAMM</name>
<dbReference type="EMBL" id="LS483452">
    <property type="protein sequence ID" value="SQH75599.1"/>
    <property type="molecule type" value="Genomic_DNA"/>
</dbReference>
<dbReference type="HAMAP" id="MF_00201">
    <property type="entry name" value="RecO"/>
    <property type="match status" value="1"/>
</dbReference>
<proteinExistence type="inferred from homology"/>
<dbReference type="InterPro" id="IPR022572">
    <property type="entry name" value="DNA_rep/recomb_RecO_N"/>
</dbReference>
<dbReference type="KEGG" id="sbk:SHEWBE_1633"/>
<evidence type="ECO:0000256" key="7">
    <source>
        <dbReference type="ARBA" id="ARBA00033409"/>
    </source>
</evidence>
<dbReference type="GO" id="GO:0006310">
    <property type="term" value="P:DNA recombination"/>
    <property type="evidence" value="ECO:0007669"/>
    <property type="project" value="UniProtKB-UniRule"/>
</dbReference>
<keyword evidence="6 8" id="KW-0234">DNA repair</keyword>
<evidence type="ECO:0000256" key="5">
    <source>
        <dbReference type="ARBA" id="ARBA00023172"/>
    </source>
</evidence>
<dbReference type="GO" id="GO:0006302">
    <property type="term" value="P:double-strand break repair"/>
    <property type="evidence" value="ECO:0007669"/>
    <property type="project" value="TreeGrafter"/>
</dbReference>
<evidence type="ECO:0000256" key="1">
    <source>
        <dbReference type="ARBA" id="ARBA00003065"/>
    </source>
</evidence>
<keyword evidence="5 8" id="KW-0233">DNA recombination</keyword>
<evidence type="ECO:0000256" key="4">
    <source>
        <dbReference type="ARBA" id="ARBA00022763"/>
    </source>
</evidence>
<dbReference type="InterPro" id="IPR012340">
    <property type="entry name" value="NA-bd_OB-fold"/>
</dbReference>
<dbReference type="Pfam" id="PF02565">
    <property type="entry name" value="RecO_C"/>
    <property type="match status" value="1"/>
</dbReference>
<dbReference type="GO" id="GO:0043590">
    <property type="term" value="C:bacterial nucleoid"/>
    <property type="evidence" value="ECO:0007669"/>
    <property type="project" value="TreeGrafter"/>
</dbReference>
<dbReference type="InterPro" id="IPR003717">
    <property type="entry name" value="RecO"/>
</dbReference>
<dbReference type="PANTHER" id="PTHR33991">
    <property type="entry name" value="DNA REPAIR PROTEIN RECO"/>
    <property type="match status" value="1"/>
</dbReference>
<dbReference type="NCBIfam" id="TIGR00613">
    <property type="entry name" value="reco"/>
    <property type="match status" value="1"/>
</dbReference>
<dbReference type="Gene3D" id="2.40.50.140">
    <property type="entry name" value="Nucleic acid-binding proteins"/>
    <property type="match status" value="1"/>
</dbReference>
<evidence type="ECO:0000256" key="6">
    <source>
        <dbReference type="ARBA" id="ARBA00023204"/>
    </source>
</evidence>
<keyword evidence="4 8" id="KW-0227">DNA damage</keyword>
<gene>
    <name evidence="8 10" type="primary">recO</name>
    <name evidence="10" type="ORF">SHEWBE_1633</name>
</gene>
<dbReference type="OrthoDB" id="9804792at2"/>
<dbReference type="PANTHER" id="PTHR33991:SF1">
    <property type="entry name" value="DNA REPAIR PROTEIN RECO"/>
    <property type="match status" value="1"/>
</dbReference>
<evidence type="ECO:0000256" key="3">
    <source>
        <dbReference type="ARBA" id="ARBA00021310"/>
    </source>
</evidence>
<dbReference type="InterPro" id="IPR042242">
    <property type="entry name" value="RecO_C"/>
</dbReference>
<evidence type="ECO:0000313" key="10">
    <source>
        <dbReference type="EMBL" id="SQH75599.1"/>
    </source>
</evidence>
<dbReference type="Proteomes" id="UP000250123">
    <property type="component" value="Chromosome SHEWBE"/>
</dbReference>
<protein>
    <recommendedName>
        <fullName evidence="3 8">DNA repair protein RecO</fullName>
    </recommendedName>
    <alternativeName>
        <fullName evidence="7 8">Recombination protein O</fullName>
    </alternativeName>
</protein>
<dbReference type="Gene3D" id="1.20.1440.120">
    <property type="entry name" value="Recombination protein O, C-terminal domain"/>
    <property type="match status" value="1"/>
</dbReference>
<dbReference type="AlphaFoldDB" id="A0A330LZ06"/>
<feature type="domain" description="DNA replication/recombination mediator RecO N-terminal" evidence="9">
    <location>
        <begin position="3"/>
        <end position="69"/>
    </location>
</feature>
<comment type="function">
    <text evidence="1 8">Involved in DNA repair and RecF pathway recombination.</text>
</comment>
<organism evidence="10 11">
    <name type="scientific">Shewanella benthica</name>
    <dbReference type="NCBI Taxonomy" id="43661"/>
    <lineage>
        <taxon>Bacteria</taxon>
        <taxon>Pseudomonadati</taxon>
        <taxon>Pseudomonadota</taxon>
        <taxon>Gammaproteobacteria</taxon>
        <taxon>Alteromonadales</taxon>
        <taxon>Shewanellaceae</taxon>
        <taxon>Shewanella</taxon>
    </lineage>
</organism>
<sequence length="244" mass="27370">MERGYVLHTRPFKDSSVLVNMLIDGHGRVDCVARLGSGKTSIKSILQPFQPLIFQLSGRTSLRNMSSLEAGSPAIPLSGDVSFAGFYLNELLVRCIAVDHGAESLFFTYHKTLMSMAAGFCESQLRYFELSLLKELGLMPTLRTDLCQDPIEPDYYYRLLPDEGFVNALGPKTSHYSGEMLLALDEHRLEASHLRQAKYLMRLMLAPCLGDKPLKSRALFRYKVASQLTKELFSPETPAKQKSL</sequence>
<evidence type="ECO:0000256" key="2">
    <source>
        <dbReference type="ARBA" id="ARBA00007452"/>
    </source>
</evidence>
<evidence type="ECO:0000259" key="9">
    <source>
        <dbReference type="Pfam" id="PF11967"/>
    </source>
</evidence>
<dbReference type="Pfam" id="PF11967">
    <property type="entry name" value="RecO_N"/>
    <property type="match status" value="1"/>
</dbReference>
<evidence type="ECO:0000256" key="8">
    <source>
        <dbReference type="HAMAP-Rule" id="MF_00201"/>
    </source>
</evidence>
<dbReference type="RefSeq" id="WP_112352073.1">
    <property type="nucleotide sequence ID" value="NZ_LS483452.1"/>
</dbReference>
<accession>A0A330LZ06</accession>